<evidence type="ECO:0000313" key="2">
    <source>
        <dbReference type="EMBL" id="KAH7091959.1"/>
    </source>
</evidence>
<feature type="region of interest" description="Disordered" evidence="1">
    <location>
        <begin position="1"/>
        <end position="46"/>
    </location>
</feature>
<feature type="region of interest" description="Disordered" evidence="1">
    <location>
        <begin position="198"/>
        <end position="226"/>
    </location>
</feature>
<sequence>MIAWPGRRRQHVASGERRAGLSSNNSPRLRHSPSRSGPVSALPDPVAVDKCGQGGAKSLKLPRTLNARMAAELSSRRMPTENPSRPPHNSKYEQQYLAGGASSKASLAAITAHDVLERWSSTDFCQRMVLPTVASIGTRCETSCADTRLCVTAHDVVASTSLKHLSLLSACLLLFARLPAPGCGDRNLHAAIQDACRLGPRKPNPTSRPHPNQAEQRQRPHDARDTPARRGMICLSFHTVGTYI</sequence>
<keyword evidence="3" id="KW-1185">Reference proteome</keyword>
<dbReference type="EMBL" id="JAGMVJ010000003">
    <property type="protein sequence ID" value="KAH7091959.1"/>
    <property type="molecule type" value="Genomic_DNA"/>
</dbReference>
<feature type="compositionally biased region" description="Basic residues" evidence="1">
    <location>
        <begin position="1"/>
        <end position="11"/>
    </location>
</feature>
<evidence type="ECO:0000313" key="3">
    <source>
        <dbReference type="Proteomes" id="UP000813461"/>
    </source>
</evidence>
<comment type="caution">
    <text evidence="2">The sequence shown here is derived from an EMBL/GenBank/DDBJ whole genome shotgun (WGS) entry which is preliminary data.</text>
</comment>
<feature type="region of interest" description="Disordered" evidence="1">
    <location>
        <begin position="71"/>
        <end position="92"/>
    </location>
</feature>
<organism evidence="2 3">
    <name type="scientific">Paraphoma chrysanthemicola</name>
    <dbReference type="NCBI Taxonomy" id="798071"/>
    <lineage>
        <taxon>Eukaryota</taxon>
        <taxon>Fungi</taxon>
        <taxon>Dikarya</taxon>
        <taxon>Ascomycota</taxon>
        <taxon>Pezizomycotina</taxon>
        <taxon>Dothideomycetes</taxon>
        <taxon>Pleosporomycetidae</taxon>
        <taxon>Pleosporales</taxon>
        <taxon>Pleosporineae</taxon>
        <taxon>Phaeosphaeriaceae</taxon>
        <taxon>Paraphoma</taxon>
    </lineage>
</organism>
<proteinExistence type="predicted"/>
<dbReference type="Proteomes" id="UP000813461">
    <property type="component" value="Unassembled WGS sequence"/>
</dbReference>
<accession>A0A8K0RB14</accession>
<feature type="compositionally biased region" description="Basic and acidic residues" evidence="1">
    <location>
        <begin position="216"/>
        <end position="226"/>
    </location>
</feature>
<name>A0A8K0RB14_9PLEO</name>
<evidence type="ECO:0000256" key="1">
    <source>
        <dbReference type="SAM" id="MobiDB-lite"/>
    </source>
</evidence>
<reference evidence="2" key="1">
    <citation type="journal article" date="2021" name="Nat. Commun.">
        <title>Genetic determinants of endophytism in the Arabidopsis root mycobiome.</title>
        <authorList>
            <person name="Mesny F."/>
            <person name="Miyauchi S."/>
            <person name="Thiergart T."/>
            <person name="Pickel B."/>
            <person name="Atanasova L."/>
            <person name="Karlsson M."/>
            <person name="Huettel B."/>
            <person name="Barry K.W."/>
            <person name="Haridas S."/>
            <person name="Chen C."/>
            <person name="Bauer D."/>
            <person name="Andreopoulos W."/>
            <person name="Pangilinan J."/>
            <person name="LaButti K."/>
            <person name="Riley R."/>
            <person name="Lipzen A."/>
            <person name="Clum A."/>
            <person name="Drula E."/>
            <person name="Henrissat B."/>
            <person name="Kohler A."/>
            <person name="Grigoriev I.V."/>
            <person name="Martin F.M."/>
            <person name="Hacquard S."/>
        </authorList>
    </citation>
    <scope>NUCLEOTIDE SEQUENCE</scope>
    <source>
        <strain evidence="2">MPI-SDFR-AT-0120</strain>
    </source>
</reference>
<protein>
    <submittedName>
        <fullName evidence="2">Uncharacterized protein</fullName>
    </submittedName>
</protein>
<dbReference type="AlphaFoldDB" id="A0A8K0RB14"/>
<gene>
    <name evidence="2" type="ORF">FB567DRAFT_227476</name>
</gene>